<proteinExistence type="predicted"/>
<sequence length="304" mass="34869">MIRLLAITAVGAAQEPQRFHIRGGQVHEGGYPSNHWHRFDHYRLKFHQTVQRYWPAKTTQNKYDGAHWGSREDGKKYFWEAGWVDDGMFDPREHDPRFMVTNATRRRRLEENRCEAADICCSLCKNDLQTCWRMAGYLVEDKYYPSEQSVTGSCDDIDRRVANLDVFGPSKTFRDNDLCRRLVNEYMCLWWGSEGVDQSSENHCSSKGVILVAPCRPFCVQVAIQCANSLDYQRLCQAIPCPPIEETCMPEPRSVATVTLSKTMACYVYRYSTLANMQQQDYIPGNSRAGALAPSLLSLLILLL</sequence>
<evidence type="ECO:0000313" key="2">
    <source>
        <dbReference type="Proteomes" id="UP000789595"/>
    </source>
</evidence>
<evidence type="ECO:0000313" key="1">
    <source>
        <dbReference type="EMBL" id="CAH0371302.1"/>
    </source>
</evidence>
<keyword evidence="2" id="KW-1185">Reference proteome</keyword>
<gene>
    <name evidence="1" type="ORF">PECAL_3P12350</name>
</gene>
<comment type="caution">
    <text evidence="1">The sequence shown here is derived from an EMBL/GenBank/DDBJ whole genome shotgun (WGS) entry which is preliminary data.</text>
</comment>
<evidence type="ECO:0008006" key="3">
    <source>
        <dbReference type="Google" id="ProtNLM"/>
    </source>
</evidence>
<dbReference type="OrthoDB" id="157493at2759"/>
<dbReference type="EMBL" id="CAKKNE010000003">
    <property type="protein sequence ID" value="CAH0371302.1"/>
    <property type="molecule type" value="Genomic_DNA"/>
</dbReference>
<dbReference type="AlphaFoldDB" id="A0A8J2WWI3"/>
<dbReference type="Proteomes" id="UP000789595">
    <property type="component" value="Unassembled WGS sequence"/>
</dbReference>
<name>A0A8J2WWI3_9STRA</name>
<protein>
    <recommendedName>
        <fullName evidence="3">FZ domain-containing protein</fullName>
    </recommendedName>
</protein>
<reference evidence="1" key="1">
    <citation type="submission" date="2021-11" db="EMBL/GenBank/DDBJ databases">
        <authorList>
            <consortium name="Genoscope - CEA"/>
            <person name="William W."/>
        </authorList>
    </citation>
    <scope>NUCLEOTIDE SEQUENCE</scope>
</reference>
<organism evidence="1 2">
    <name type="scientific">Pelagomonas calceolata</name>
    <dbReference type="NCBI Taxonomy" id="35677"/>
    <lineage>
        <taxon>Eukaryota</taxon>
        <taxon>Sar</taxon>
        <taxon>Stramenopiles</taxon>
        <taxon>Ochrophyta</taxon>
        <taxon>Pelagophyceae</taxon>
        <taxon>Pelagomonadales</taxon>
        <taxon>Pelagomonadaceae</taxon>
        <taxon>Pelagomonas</taxon>
    </lineage>
</organism>
<accession>A0A8J2WWI3</accession>